<dbReference type="PANTHER" id="PTHR45866:SF1">
    <property type="entry name" value="DNA GYRASE SUBUNIT B, MITOCHONDRIAL"/>
    <property type="match status" value="1"/>
</dbReference>
<keyword evidence="7" id="KW-0238">DNA-binding</keyword>
<dbReference type="GO" id="GO:0034335">
    <property type="term" value="F:DNA negative supercoiling activity"/>
    <property type="evidence" value="ECO:0007669"/>
    <property type="project" value="UniProtKB-ARBA"/>
</dbReference>
<dbReference type="PANTHER" id="PTHR45866">
    <property type="entry name" value="DNA GYRASE/TOPOISOMERASE SUBUNIT B"/>
    <property type="match status" value="1"/>
</dbReference>
<dbReference type="InterPro" id="IPR014721">
    <property type="entry name" value="Ribsml_uS5_D2-typ_fold_subgr"/>
</dbReference>
<evidence type="ECO:0000256" key="7">
    <source>
        <dbReference type="ARBA" id="ARBA00023125"/>
    </source>
</evidence>
<dbReference type="AlphaFoldDB" id="A0ABD5AZN0"/>
<evidence type="ECO:0000256" key="5">
    <source>
        <dbReference type="ARBA" id="ARBA00022840"/>
    </source>
</evidence>
<proteinExistence type="inferred from homology"/>
<feature type="domain" description="DNA topoisomerase type IIA subunit B" evidence="9">
    <location>
        <begin position="3"/>
        <end position="85"/>
    </location>
</feature>
<evidence type="ECO:0000256" key="2">
    <source>
        <dbReference type="ARBA" id="ARBA00010708"/>
    </source>
</evidence>
<dbReference type="EMBL" id="JAVGJF010000510">
    <property type="protein sequence ID" value="MDQ7176867.1"/>
    <property type="molecule type" value="Genomic_DNA"/>
</dbReference>
<dbReference type="SUPFAM" id="SSF54211">
    <property type="entry name" value="Ribosomal protein S5 domain 2-like"/>
    <property type="match status" value="1"/>
</dbReference>
<feature type="non-terminal residue" evidence="10">
    <location>
        <position position="1"/>
    </location>
</feature>
<organism evidence="10 11">
    <name type="scientific">Staphylococcus chromogenes</name>
    <name type="common">Staphylococcus hyicus subsp. chromogenes</name>
    <dbReference type="NCBI Taxonomy" id="46126"/>
    <lineage>
        <taxon>Bacteria</taxon>
        <taxon>Bacillati</taxon>
        <taxon>Bacillota</taxon>
        <taxon>Bacilli</taxon>
        <taxon>Bacillales</taxon>
        <taxon>Staphylococcaceae</taxon>
        <taxon>Staphylococcus</taxon>
    </lineage>
</organism>
<sequence>DKDRLSGEDTSEGLTAVISIKHGDPQFEGQTKTKLGNSEVRQIVDRVFAELFERFLYENPQVARVIVEKGIMASHARIAAKKAREVTRRKSALDISSLPGKLADCSSKNPEESEIFLVEGDSAGGSTKSGRYSRTQAILPLRGKIL</sequence>
<dbReference type="Proteomes" id="UP001240157">
    <property type="component" value="Unassembled WGS sequence"/>
</dbReference>
<evidence type="ECO:0000256" key="4">
    <source>
        <dbReference type="ARBA" id="ARBA00022741"/>
    </source>
</evidence>
<dbReference type="InterPro" id="IPR018522">
    <property type="entry name" value="TopoIIA_CS"/>
</dbReference>
<comment type="caution">
    <text evidence="10">The sequence shown here is derived from an EMBL/GenBank/DDBJ whole genome shotgun (WGS) entry which is preliminary data.</text>
</comment>
<dbReference type="InterPro" id="IPR001241">
    <property type="entry name" value="Topo_IIA"/>
</dbReference>
<protein>
    <recommendedName>
        <fullName evidence="3">DNA topoisomerase (ATP-hydrolyzing)</fullName>
        <ecNumber evidence="3">5.6.2.2</ecNumber>
    </recommendedName>
</protein>
<dbReference type="SUPFAM" id="SSF56719">
    <property type="entry name" value="Type II DNA topoisomerase"/>
    <property type="match status" value="1"/>
</dbReference>
<dbReference type="GO" id="GO:0005524">
    <property type="term" value="F:ATP binding"/>
    <property type="evidence" value="ECO:0007669"/>
    <property type="project" value="UniProtKB-KW"/>
</dbReference>
<evidence type="ECO:0000256" key="6">
    <source>
        <dbReference type="ARBA" id="ARBA00023029"/>
    </source>
</evidence>
<dbReference type="InterPro" id="IPR013760">
    <property type="entry name" value="Topo_IIA-like_dom_sf"/>
</dbReference>
<evidence type="ECO:0000313" key="11">
    <source>
        <dbReference type="Proteomes" id="UP001240157"/>
    </source>
</evidence>
<dbReference type="InterPro" id="IPR013759">
    <property type="entry name" value="Topo_IIA_B_C"/>
</dbReference>
<dbReference type="PROSITE" id="PS00177">
    <property type="entry name" value="TOPOISOMERASE_II"/>
    <property type="match status" value="1"/>
</dbReference>
<gene>
    <name evidence="10" type="ORF">RCF65_12960</name>
</gene>
<evidence type="ECO:0000256" key="1">
    <source>
        <dbReference type="ARBA" id="ARBA00000185"/>
    </source>
</evidence>
<feature type="non-terminal residue" evidence="10">
    <location>
        <position position="146"/>
    </location>
</feature>
<dbReference type="InterPro" id="IPR013506">
    <property type="entry name" value="Topo_IIA_bsu_dom2"/>
</dbReference>
<name>A0ABD5AZN0_STACR</name>
<comment type="catalytic activity">
    <reaction evidence="1">
        <text>ATP-dependent breakage, passage and rejoining of double-stranded DNA.</text>
        <dbReference type="EC" id="5.6.2.2"/>
    </reaction>
</comment>
<dbReference type="EC" id="5.6.2.2" evidence="3"/>
<keyword evidence="8" id="KW-0413">Isomerase</keyword>
<dbReference type="PRINTS" id="PR01159">
    <property type="entry name" value="DNAGYRASEB"/>
</dbReference>
<dbReference type="Pfam" id="PF00204">
    <property type="entry name" value="DNA_gyraseB"/>
    <property type="match status" value="1"/>
</dbReference>
<dbReference type="Gene3D" id="3.30.230.10">
    <property type="match status" value="1"/>
</dbReference>
<evidence type="ECO:0000259" key="9">
    <source>
        <dbReference type="Pfam" id="PF00204"/>
    </source>
</evidence>
<evidence type="ECO:0000256" key="3">
    <source>
        <dbReference type="ARBA" id="ARBA00012895"/>
    </source>
</evidence>
<dbReference type="InterPro" id="IPR020568">
    <property type="entry name" value="Ribosomal_Su5_D2-typ_SF"/>
</dbReference>
<dbReference type="InterPro" id="IPR000565">
    <property type="entry name" value="Topo_IIA_B"/>
</dbReference>
<keyword evidence="5" id="KW-0067">ATP-binding</keyword>
<keyword evidence="6" id="KW-0799">Topoisomerase</keyword>
<accession>A0ABD5AZN0</accession>
<evidence type="ECO:0000313" key="10">
    <source>
        <dbReference type="EMBL" id="MDQ7176867.1"/>
    </source>
</evidence>
<dbReference type="GO" id="GO:0003677">
    <property type="term" value="F:DNA binding"/>
    <property type="evidence" value="ECO:0007669"/>
    <property type="project" value="UniProtKB-KW"/>
</dbReference>
<evidence type="ECO:0000256" key="8">
    <source>
        <dbReference type="ARBA" id="ARBA00023235"/>
    </source>
</evidence>
<reference evidence="10 11" key="1">
    <citation type="submission" date="2023-08" db="EMBL/GenBank/DDBJ databases">
        <title>Whole genome sequencing of Staphylococcus chromogenes NNSch 2386.</title>
        <authorList>
            <person name="Kropotov V.S."/>
            <person name="Boriskina E.V."/>
            <person name="Gordinskaya N.A."/>
            <person name="Shkurkina I.S."/>
            <person name="Kryazhev D.V."/>
            <person name="Alekseeva A.E."/>
            <person name="Makhova M.A."/>
        </authorList>
    </citation>
    <scope>NUCLEOTIDE SEQUENCE [LARGE SCALE GENOMIC DNA]</scope>
    <source>
        <strain evidence="10 11">NNSch 2386</strain>
    </source>
</reference>
<keyword evidence="4" id="KW-0547">Nucleotide-binding</keyword>
<comment type="similarity">
    <text evidence="2">Belongs to the type II topoisomerase GyrB family.</text>
</comment>
<dbReference type="Gene3D" id="3.40.50.670">
    <property type="match status" value="1"/>
</dbReference>
<dbReference type="SMART" id="SM00433">
    <property type="entry name" value="TOP2c"/>
    <property type="match status" value="1"/>
</dbReference>